<dbReference type="RefSeq" id="WP_147459966.1">
    <property type="nucleotide sequence ID" value="NZ_RCDD01000001.1"/>
</dbReference>
<proteinExistence type="predicted"/>
<protein>
    <submittedName>
        <fullName evidence="2">Uncharacterized protein</fullName>
    </submittedName>
</protein>
<evidence type="ECO:0000256" key="1">
    <source>
        <dbReference type="SAM" id="MobiDB-lite"/>
    </source>
</evidence>
<dbReference type="Proteomes" id="UP000282454">
    <property type="component" value="Unassembled WGS sequence"/>
</dbReference>
<comment type="caution">
    <text evidence="2">The sequence shown here is derived from an EMBL/GenBank/DDBJ whole genome shotgun (WGS) entry which is preliminary data.</text>
</comment>
<dbReference type="AlphaFoldDB" id="A0A421BCA6"/>
<dbReference type="EMBL" id="RCDD01000001">
    <property type="protein sequence ID" value="RLK61973.1"/>
    <property type="molecule type" value="Genomic_DNA"/>
</dbReference>
<evidence type="ECO:0000313" key="3">
    <source>
        <dbReference type="Proteomes" id="UP000282454"/>
    </source>
</evidence>
<sequence>MTTDPPTTPATLERQARAAIKTRESTDPALAATRPPHAPRPDHMSADLPTRLAELQDQVRTAIKNRESTDPTFAATRPPQTPGPTT</sequence>
<evidence type="ECO:0000313" key="2">
    <source>
        <dbReference type="EMBL" id="RLK61973.1"/>
    </source>
</evidence>
<gene>
    <name evidence="2" type="ORF">CLV68_2523</name>
</gene>
<accession>A0A421BCA6</accession>
<organism evidence="2 3">
    <name type="scientific">Actinokineospora cianjurensis</name>
    <dbReference type="NCBI Taxonomy" id="585224"/>
    <lineage>
        <taxon>Bacteria</taxon>
        <taxon>Bacillati</taxon>
        <taxon>Actinomycetota</taxon>
        <taxon>Actinomycetes</taxon>
        <taxon>Pseudonocardiales</taxon>
        <taxon>Pseudonocardiaceae</taxon>
        <taxon>Actinokineospora</taxon>
    </lineage>
</organism>
<feature type="region of interest" description="Disordered" evidence="1">
    <location>
        <begin position="62"/>
        <end position="86"/>
    </location>
</feature>
<reference evidence="2 3" key="1">
    <citation type="submission" date="2018-10" db="EMBL/GenBank/DDBJ databases">
        <title>Genomic Encyclopedia of Archaeal and Bacterial Type Strains, Phase II (KMG-II): from individual species to whole genera.</title>
        <authorList>
            <person name="Goeker M."/>
        </authorList>
    </citation>
    <scope>NUCLEOTIDE SEQUENCE [LARGE SCALE GENOMIC DNA]</scope>
    <source>
        <strain evidence="2 3">DSM 45657</strain>
    </source>
</reference>
<keyword evidence="3" id="KW-1185">Reference proteome</keyword>
<feature type="region of interest" description="Disordered" evidence="1">
    <location>
        <begin position="1"/>
        <end position="50"/>
    </location>
</feature>
<name>A0A421BCA6_9PSEU</name>